<reference evidence="14 15" key="1">
    <citation type="journal article" date="2018" name="Front. Microbiol.">
        <title>Genome-Wide Analysis of Corynespora cassiicola Leaf Fall Disease Putative Effectors.</title>
        <authorList>
            <person name="Lopez D."/>
            <person name="Ribeiro S."/>
            <person name="Label P."/>
            <person name="Fumanal B."/>
            <person name="Venisse J.S."/>
            <person name="Kohler A."/>
            <person name="de Oliveira R.R."/>
            <person name="Labutti K."/>
            <person name="Lipzen A."/>
            <person name="Lail K."/>
            <person name="Bauer D."/>
            <person name="Ohm R.A."/>
            <person name="Barry K.W."/>
            <person name="Spatafora J."/>
            <person name="Grigoriev I.V."/>
            <person name="Martin F.M."/>
            <person name="Pujade-Renaud V."/>
        </authorList>
    </citation>
    <scope>NUCLEOTIDE SEQUENCE [LARGE SCALE GENOMIC DNA]</scope>
    <source>
        <strain evidence="14 15">Philippines</strain>
    </source>
</reference>
<organism evidence="14 15">
    <name type="scientific">Corynespora cassiicola Philippines</name>
    <dbReference type="NCBI Taxonomy" id="1448308"/>
    <lineage>
        <taxon>Eukaryota</taxon>
        <taxon>Fungi</taxon>
        <taxon>Dikarya</taxon>
        <taxon>Ascomycota</taxon>
        <taxon>Pezizomycotina</taxon>
        <taxon>Dothideomycetes</taxon>
        <taxon>Pleosporomycetidae</taxon>
        <taxon>Pleosporales</taxon>
        <taxon>Corynesporascaceae</taxon>
        <taxon>Corynespora</taxon>
    </lineage>
</organism>
<proteinExistence type="inferred from homology"/>
<evidence type="ECO:0000256" key="2">
    <source>
        <dbReference type="ARBA" id="ARBA00004613"/>
    </source>
</evidence>
<comment type="domain">
    <text evidence="11">Has a modular structure: an endo-beta-1,4-glucanase catalytic module at the N-terminus, a linker rich in serines and threonines, and a C-terminal carbohydrate-binding module (CBM).</text>
</comment>
<keyword evidence="12" id="KW-0732">Signal</keyword>
<evidence type="ECO:0000313" key="15">
    <source>
        <dbReference type="Proteomes" id="UP000240883"/>
    </source>
</evidence>
<evidence type="ECO:0000256" key="8">
    <source>
        <dbReference type="ARBA" id="ARBA00023326"/>
    </source>
</evidence>
<sequence length="332" mass="36567">MYRFSALMLSLFSGQACAHTFIWGIYVNGVDQGTFKGIRTPAYNGAPGQGGYNNSPVKDLDSIDLRCNVLGDIQAPDTIKVAPGDNLTLDWKHNYRNESDDIIDKSHHGPSLVYISPDPPTDDSFVKLWHEGKYENNPFPQPGKWSTTSDLAKNGGHMNVRIPKDLKAGFYLIRAEMIAFHEGEVSYEKNPIRGAQFYPNCVQIEVTGEGTVELPKGVSFPGAYKYSDPGVVHNIYCSTETKKKTVSEPCPTVYEIPGPTIWEGAWPETTSVALASVTGATTHTPWSTWIKGSVVTSATFKDQKTLTIIGTSTYSAQWSTTYQTPAPATKRW</sequence>
<comment type="subcellular location">
    <subcellularLocation>
        <location evidence="2 11">Secreted</location>
    </subcellularLocation>
</comment>
<dbReference type="PROSITE" id="PS51257">
    <property type="entry name" value="PROKAR_LIPOPROTEIN"/>
    <property type="match status" value="1"/>
</dbReference>
<gene>
    <name evidence="14" type="ORF">BS50DRAFT_384626</name>
</gene>
<evidence type="ECO:0000256" key="7">
    <source>
        <dbReference type="ARBA" id="ARBA00023277"/>
    </source>
</evidence>
<evidence type="ECO:0000256" key="1">
    <source>
        <dbReference type="ARBA" id="ARBA00001973"/>
    </source>
</evidence>
<dbReference type="PANTHER" id="PTHR33353">
    <property type="entry name" value="PUTATIVE (AFU_ORTHOLOGUE AFUA_1G12560)-RELATED"/>
    <property type="match status" value="1"/>
</dbReference>
<dbReference type="Proteomes" id="UP000240883">
    <property type="component" value="Unassembled WGS sequence"/>
</dbReference>
<evidence type="ECO:0000313" key="14">
    <source>
        <dbReference type="EMBL" id="PSN67181.1"/>
    </source>
</evidence>
<keyword evidence="5" id="KW-0186">Copper</keyword>
<dbReference type="GO" id="GO:0030245">
    <property type="term" value="P:cellulose catabolic process"/>
    <property type="evidence" value="ECO:0007669"/>
    <property type="project" value="UniProtKB-UniRule"/>
</dbReference>
<feature type="domain" description="Auxiliary Activity family 9 catalytic" evidence="13">
    <location>
        <begin position="19"/>
        <end position="240"/>
    </location>
</feature>
<evidence type="ECO:0000256" key="9">
    <source>
        <dbReference type="ARBA" id="ARBA00044502"/>
    </source>
</evidence>
<accession>A0A2T2NP23</accession>
<comment type="catalytic activity">
    <reaction evidence="10 11">
        <text>[(1-&gt;4)-beta-D-glucosyl]n+m + reduced acceptor + O2 = 4-dehydro-beta-D-glucosyl-[(1-&gt;4)-beta-D-glucosyl]n-1 + [(1-&gt;4)-beta-D-glucosyl]m + acceptor + H2O.</text>
        <dbReference type="EC" id="1.14.99.56"/>
    </reaction>
</comment>
<evidence type="ECO:0000256" key="10">
    <source>
        <dbReference type="ARBA" id="ARBA00045077"/>
    </source>
</evidence>
<evidence type="ECO:0000256" key="3">
    <source>
        <dbReference type="ARBA" id="ARBA00022525"/>
    </source>
</evidence>
<name>A0A2T2NP23_CORCC</name>
<keyword evidence="8 11" id="KW-0624">Polysaccharide degradation</keyword>
<keyword evidence="15" id="KW-1185">Reference proteome</keyword>
<evidence type="ECO:0000259" key="13">
    <source>
        <dbReference type="Pfam" id="PF03443"/>
    </source>
</evidence>
<comment type="function">
    <text evidence="11">Lytic polysaccharide monooxygenase (LMPO) that depolymerizes crystalline and amorphous polysaccharides via the oxidation of scissile alpha- or beta-(1-4)-glycosidic bonds, yielding C1 and/or C4 oxidation products. Catalysis by LPMOs requires the reduction of the active-site copper from Cu(II) to Cu(I) by a reducing agent and H(2)O(2) or O(2) as a cosubstrate.</text>
</comment>
<dbReference type="GO" id="GO:0030248">
    <property type="term" value="F:cellulose binding"/>
    <property type="evidence" value="ECO:0007669"/>
    <property type="project" value="UniProtKB-UniRule"/>
</dbReference>
<dbReference type="OrthoDB" id="2525337at2759"/>
<evidence type="ECO:0000256" key="4">
    <source>
        <dbReference type="ARBA" id="ARBA00023001"/>
    </source>
</evidence>
<keyword evidence="7 11" id="KW-0119">Carbohydrate metabolism</keyword>
<dbReference type="InterPro" id="IPR049892">
    <property type="entry name" value="AA9"/>
</dbReference>
<keyword evidence="4 11" id="KW-0136">Cellulose degradation</keyword>
<dbReference type="GO" id="GO:0005576">
    <property type="term" value="C:extracellular region"/>
    <property type="evidence" value="ECO:0007669"/>
    <property type="project" value="UniProtKB-SubCell"/>
</dbReference>
<evidence type="ECO:0000256" key="6">
    <source>
        <dbReference type="ARBA" id="ARBA00023157"/>
    </source>
</evidence>
<protein>
    <recommendedName>
        <fullName evidence="11">AA9 family lytic polysaccharide monooxygenase</fullName>
        <ecNumber evidence="11">1.14.99.56</ecNumber>
    </recommendedName>
    <alternativeName>
        <fullName evidence="11">Endo-beta-1,4-glucanase</fullName>
    </alternativeName>
    <alternativeName>
        <fullName evidence="11">Glycosyl hydrolase 61 family protein</fullName>
    </alternativeName>
</protein>
<keyword evidence="3 11" id="KW-0964">Secreted</keyword>
<dbReference type="EMBL" id="KZ678135">
    <property type="protein sequence ID" value="PSN67181.1"/>
    <property type="molecule type" value="Genomic_DNA"/>
</dbReference>
<comment type="cofactor">
    <cofactor evidence="1">
        <name>Cu(2+)</name>
        <dbReference type="ChEBI" id="CHEBI:29036"/>
    </cofactor>
</comment>
<dbReference type="Pfam" id="PF03443">
    <property type="entry name" value="AA9"/>
    <property type="match status" value="1"/>
</dbReference>
<feature type="chain" id="PRO_5015448861" description="AA9 family lytic polysaccharide monooxygenase" evidence="12">
    <location>
        <begin position="19"/>
        <end position="332"/>
    </location>
</feature>
<evidence type="ECO:0000256" key="11">
    <source>
        <dbReference type="RuleBase" id="RU368122"/>
    </source>
</evidence>
<dbReference type="AlphaFoldDB" id="A0A2T2NP23"/>
<dbReference type="PANTHER" id="PTHR33353:SF17">
    <property type="entry name" value="ENDO-BETA-1,4-GLUCANASE D"/>
    <property type="match status" value="1"/>
</dbReference>
<evidence type="ECO:0000256" key="12">
    <source>
        <dbReference type="SAM" id="SignalP"/>
    </source>
</evidence>
<evidence type="ECO:0000256" key="5">
    <source>
        <dbReference type="ARBA" id="ARBA00023008"/>
    </source>
</evidence>
<dbReference type="EC" id="1.14.99.56" evidence="11"/>
<keyword evidence="6 11" id="KW-1015">Disulfide bond</keyword>
<feature type="signal peptide" evidence="12">
    <location>
        <begin position="1"/>
        <end position="18"/>
    </location>
</feature>
<dbReference type="Gene3D" id="2.70.50.70">
    <property type="match status" value="1"/>
</dbReference>
<dbReference type="CDD" id="cd21175">
    <property type="entry name" value="LPMO_AA9"/>
    <property type="match status" value="1"/>
</dbReference>
<dbReference type="InterPro" id="IPR005103">
    <property type="entry name" value="AA9_LPMO"/>
</dbReference>
<comment type="similarity">
    <text evidence="9">Belongs to the polysaccharide monooxygenase AA9 family.</text>
</comment>
<dbReference type="GO" id="GO:0008810">
    <property type="term" value="F:cellulase activity"/>
    <property type="evidence" value="ECO:0007669"/>
    <property type="project" value="UniProtKB-UniRule"/>
</dbReference>